<gene>
    <name evidence="1" type="ORF">CLO192961_LOCUS437871</name>
</gene>
<dbReference type="Proteomes" id="UP000766486">
    <property type="component" value="Unassembled WGS sequence"/>
</dbReference>
<reference evidence="1 2" key="1">
    <citation type="submission" date="2019-06" db="EMBL/GenBank/DDBJ databases">
        <authorList>
            <person name="Broberg M."/>
        </authorList>
    </citation>
    <scope>NUCLEOTIDE SEQUENCE [LARGE SCALE GENOMIC DNA]</scope>
</reference>
<evidence type="ECO:0000313" key="2">
    <source>
        <dbReference type="Proteomes" id="UP000766486"/>
    </source>
</evidence>
<evidence type="ECO:0000313" key="1">
    <source>
        <dbReference type="EMBL" id="VUC36144.1"/>
    </source>
</evidence>
<proteinExistence type="predicted"/>
<sequence length="157" mass="17592">MGHCRWLRPVLFQSVRKTPTYPEIDGDAMATELEKQLFAPFTQLAMPSLVYTCVFAVETSSRQTFFVKVCSGGALKSLVADSGLVSLAGATTRSRWQAQSLKSSKADHRLNTPMDALKFQIFMPVSWRRDIIFIYPGPSNYEQPKPGEREQNFSHGG</sequence>
<comment type="caution">
    <text evidence="1">The sequence shown here is derived from an EMBL/GenBank/DDBJ whole genome shotgun (WGS) entry which is preliminary data.</text>
</comment>
<organism evidence="1 2">
    <name type="scientific">Bionectria ochroleuca</name>
    <name type="common">Gliocladium roseum</name>
    <dbReference type="NCBI Taxonomy" id="29856"/>
    <lineage>
        <taxon>Eukaryota</taxon>
        <taxon>Fungi</taxon>
        <taxon>Dikarya</taxon>
        <taxon>Ascomycota</taxon>
        <taxon>Pezizomycotina</taxon>
        <taxon>Sordariomycetes</taxon>
        <taxon>Hypocreomycetidae</taxon>
        <taxon>Hypocreales</taxon>
        <taxon>Bionectriaceae</taxon>
        <taxon>Clonostachys</taxon>
    </lineage>
</organism>
<name>A0ABY6UXH2_BIOOC</name>
<protein>
    <submittedName>
        <fullName evidence="1">Uncharacterized protein</fullName>
    </submittedName>
</protein>
<accession>A0ABY6UXH2</accession>
<dbReference type="EMBL" id="CABFNS010000926">
    <property type="protein sequence ID" value="VUC36144.1"/>
    <property type="molecule type" value="Genomic_DNA"/>
</dbReference>
<keyword evidence="2" id="KW-1185">Reference proteome</keyword>